<dbReference type="EMBL" id="CP027169">
    <property type="protein sequence ID" value="AVK06753.1"/>
    <property type="molecule type" value="Genomic_DNA"/>
</dbReference>
<accession>A0A2R3IXZ2</accession>
<proteinExistence type="predicted"/>
<protein>
    <submittedName>
        <fullName evidence="1">Uncharacterized protein</fullName>
    </submittedName>
</protein>
<evidence type="ECO:0000313" key="1">
    <source>
        <dbReference type="EMBL" id="AVK06753.1"/>
    </source>
</evidence>
<dbReference type="AlphaFoldDB" id="A0A2R3IXZ2"/>
<organism evidence="1 2">
    <name type="scientific">Pseudomonas paraeruginosa</name>
    <dbReference type="NCBI Taxonomy" id="2994495"/>
    <lineage>
        <taxon>Bacteria</taxon>
        <taxon>Pseudomonadati</taxon>
        <taxon>Pseudomonadota</taxon>
        <taxon>Gammaproteobacteria</taxon>
        <taxon>Pseudomonadales</taxon>
        <taxon>Pseudomonadaceae</taxon>
        <taxon>Pseudomonas</taxon>
    </lineage>
</organism>
<reference evidence="1 2" key="1">
    <citation type="submission" date="2018-02" db="EMBL/GenBank/DDBJ databases">
        <title>FDA/CDC Antimicrobial Resistant Isolate Bank Genome Sequencing.</title>
        <authorList>
            <person name="Benahmed F.H."/>
            <person name="Lutgring J.D."/>
            <person name="Yoo B."/>
            <person name="Machado M."/>
            <person name="Brown A."/>
            <person name="McAllister G."/>
            <person name="Perry A."/>
            <person name="Halpin A.L."/>
            <person name="Vavikolanu K."/>
            <person name="Ott S."/>
            <person name="Zhao X."/>
            <person name="Tallon L.J."/>
            <person name="Sadzewicz L."/>
            <person name="Aluvathingal J."/>
            <person name="Nadendla S."/>
            <person name="Voskania-kordi A."/>
            <person name="Simonyan V."/>
            <person name="Patel J."/>
            <person name="Shawar R.M."/>
        </authorList>
    </citation>
    <scope>NUCLEOTIDE SEQUENCE [LARGE SCALE GENOMIC DNA]</scope>
    <source>
        <strain evidence="1 2">AR_0356</strain>
    </source>
</reference>
<gene>
    <name evidence="1" type="ORF">CSB93_2826</name>
</gene>
<dbReference type="Proteomes" id="UP000238390">
    <property type="component" value="Chromosome"/>
</dbReference>
<name>A0A2R3IXZ2_9PSED</name>
<sequence length="37" mass="4064">MGVAVVSPVPQFARECRKATPGWPFSLKEGLAWFRSG</sequence>
<keyword evidence="2" id="KW-1185">Reference proteome</keyword>
<evidence type="ECO:0000313" key="2">
    <source>
        <dbReference type="Proteomes" id="UP000238390"/>
    </source>
</evidence>